<evidence type="ECO:0000313" key="3">
    <source>
        <dbReference type="RefSeq" id="XP_010451390.1"/>
    </source>
</evidence>
<dbReference type="RefSeq" id="XP_010451390.1">
    <property type="nucleotide sequence ID" value="XM_010453088.1"/>
</dbReference>
<dbReference type="SUPFAM" id="SSF53098">
    <property type="entry name" value="Ribonuclease H-like"/>
    <property type="match status" value="1"/>
</dbReference>
<dbReference type="InterPro" id="IPR036397">
    <property type="entry name" value="RNaseH_sf"/>
</dbReference>
<dbReference type="Proteomes" id="UP000694864">
    <property type="component" value="Chromosome 12"/>
</dbReference>
<dbReference type="InterPro" id="IPR039537">
    <property type="entry name" value="Retrotran_Ty1/copia-like"/>
</dbReference>
<dbReference type="GeneID" id="104733516"/>
<dbReference type="PROSITE" id="PS50994">
    <property type="entry name" value="INTEGRASE"/>
    <property type="match status" value="1"/>
</dbReference>
<sequence>MWESLRSRFSVSNGVRKQVLKDEIAGCKQNGQSVLEYYGRLSKLWKELQNYKNGCDCTCAAATGIAQEREEDRIHQFLFGLDLPRFSNIRSTITGEDPKPPLTQVYSQVIREEQNLNVVQSKELVQTEAVGFNVKTEVPAHAAAVTGPRFRDRASLSCTHCRRQGHEASECFQLHGFPEWYFDNKGGTRPDNRDTSNRLFSEEDVQQGVLVAVEVGPTMLASYTGASHHMTGDISLLVDVFDIIPSPVTKPDGRPSRATKCVLKLLKQTGSIGTFTDTLCFLHDRFSRTLTGTGEEREGVYYFTGVLAARSHKALATLEASSGLWHRRLGHPSPGVLVSLTECVDSPRNIEFGKSIKSFRTDNGTEFMCLSSYFQEHGILHKTSCVETPQHNGQVECKHRHILNVARACLFQSHMPVKFWGESILTATHLINCTPSSVLQNKTLYEVLFGHRPSYDMIHTFGCLCYAHHHSRDKDKFGPRSQKCVFIGYPYGKKGLHLFDLDTKKIFISRDVWFQEEIFPFLHHSSSPPPPSSPQLVVVDDD</sequence>
<dbReference type="Gene3D" id="3.30.420.10">
    <property type="entry name" value="Ribonuclease H-like superfamily/Ribonuclease H"/>
    <property type="match status" value="1"/>
</dbReference>
<dbReference type="PANTHER" id="PTHR42648:SF31">
    <property type="entry name" value="RNA-DIRECTED DNA POLYMERASE"/>
    <property type="match status" value="1"/>
</dbReference>
<dbReference type="InterPro" id="IPR001584">
    <property type="entry name" value="Integrase_cat-core"/>
</dbReference>
<feature type="domain" description="Integrase catalytic" evidence="1">
    <location>
        <begin position="357"/>
        <end position="452"/>
    </location>
</feature>
<evidence type="ECO:0000259" key="1">
    <source>
        <dbReference type="PROSITE" id="PS50994"/>
    </source>
</evidence>
<accession>A0ABM0V638</accession>
<protein>
    <submittedName>
        <fullName evidence="3">Uncharacterized protein LOC104733516</fullName>
    </submittedName>
</protein>
<dbReference type="PANTHER" id="PTHR42648">
    <property type="entry name" value="TRANSPOSASE, PUTATIVE-RELATED"/>
    <property type="match status" value="1"/>
</dbReference>
<organism evidence="2 3">
    <name type="scientific">Camelina sativa</name>
    <name type="common">False flax</name>
    <name type="synonym">Myagrum sativum</name>
    <dbReference type="NCBI Taxonomy" id="90675"/>
    <lineage>
        <taxon>Eukaryota</taxon>
        <taxon>Viridiplantae</taxon>
        <taxon>Streptophyta</taxon>
        <taxon>Embryophyta</taxon>
        <taxon>Tracheophyta</taxon>
        <taxon>Spermatophyta</taxon>
        <taxon>Magnoliopsida</taxon>
        <taxon>eudicotyledons</taxon>
        <taxon>Gunneridae</taxon>
        <taxon>Pentapetalae</taxon>
        <taxon>rosids</taxon>
        <taxon>malvids</taxon>
        <taxon>Brassicales</taxon>
        <taxon>Brassicaceae</taxon>
        <taxon>Camelineae</taxon>
        <taxon>Camelina</taxon>
    </lineage>
</organism>
<reference evidence="2" key="1">
    <citation type="journal article" date="2014" name="Nat. Commun.">
        <title>The emerging biofuel crop Camelina sativa retains a highly undifferentiated hexaploid genome structure.</title>
        <authorList>
            <person name="Kagale S."/>
            <person name="Koh C."/>
            <person name="Nixon J."/>
            <person name="Bollina V."/>
            <person name="Clarke W.E."/>
            <person name="Tuteja R."/>
            <person name="Spillane C."/>
            <person name="Robinson S.J."/>
            <person name="Links M.G."/>
            <person name="Clarke C."/>
            <person name="Higgins E.E."/>
            <person name="Huebert T."/>
            <person name="Sharpe A.G."/>
            <person name="Parkin I.A."/>
        </authorList>
    </citation>
    <scope>NUCLEOTIDE SEQUENCE [LARGE SCALE GENOMIC DNA]</scope>
    <source>
        <strain evidence="2">cv. DH55</strain>
    </source>
</reference>
<gene>
    <name evidence="3" type="primary">LOC104733516</name>
</gene>
<proteinExistence type="predicted"/>
<reference evidence="3" key="2">
    <citation type="submission" date="2025-08" db="UniProtKB">
        <authorList>
            <consortium name="RefSeq"/>
        </authorList>
    </citation>
    <scope>IDENTIFICATION</scope>
    <source>
        <tissue evidence="3">Leaf</tissue>
    </source>
</reference>
<dbReference type="InterPro" id="IPR012337">
    <property type="entry name" value="RNaseH-like_sf"/>
</dbReference>
<dbReference type="Pfam" id="PF25597">
    <property type="entry name" value="SH3_retrovirus"/>
    <property type="match status" value="1"/>
</dbReference>
<dbReference type="InterPro" id="IPR057670">
    <property type="entry name" value="SH3_retrovirus"/>
</dbReference>
<name>A0ABM0V638_CAMSA</name>
<evidence type="ECO:0000313" key="2">
    <source>
        <dbReference type="Proteomes" id="UP000694864"/>
    </source>
</evidence>
<keyword evidence="2" id="KW-1185">Reference proteome</keyword>